<evidence type="ECO:0000313" key="3">
    <source>
        <dbReference type="EMBL" id="KAK2817073.1"/>
    </source>
</evidence>
<feature type="signal peptide" evidence="2">
    <location>
        <begin position="1"/>
        <end position="16"/>
    </location>
</feature>
<keyword evidence="2" id="KW-0732">Signal</keyword>
<feature type="compositionally biased region" description="Low complexity" evidence="1">
    <location>
        <begin position="66"/>
        <end position="84"/>
    </location>
</feature>
<feature type="compositionally biased region" description="Low complexity" evidence="1">
    <location>
        <begin position="283"/>
        <end position="296"/>
    </location>
</feature>
<dbReference type="EMBL" id="JAUPFM010000021">
    <property type="protein sequence ID" value="KAK2817073.1"/>
    <property type="molecule type" value="Genomic_DNA"/>
</dbReference>
<feature type="region of interest" description="Disordered" evidence="1">
    <location>
        <begin position="140"/>
        <end position="180"/>
    </location>
</feature>
<feature type="compositionally biased region" description="Low complexity" evidence="1">
    <location>
        <begin position="146"/>
        <end position="177"/>
    </location>
</feature>
<dbReference type="Proteomes" id="UP001187415">
    <property type="component" value="Unassembled WGS sequence"/>
</dbReference>
<gene>
    <name evidence="3" type="ORF">Q5P01_025264</name>
</gene>
<proteinExistence type="predicted"/>
<feature type="compositionally biased region" description="Polar residues" evidence="1">
    <location>
        <begin position="242"/>
        <end position="275"/>
    </location>
</feature>
<organism evidence="3 4">
    <name type="scientific">Channa striata</name>
    <name type="common">Snakehead murrel</name>
    <name type="synonym">Ophicephalus striatus</name>
    <dbReference type="NCBI Taxonomy" id="64152"/>
    <lineage>
        <taxon>Eukaryota</taxon>
        <taxon>Metazoa</taxon>
        <taxon>Chordata</taxon>
        <taxon>Craniata</taxon>
        <taxon>Vertebrata</taxon>
        <taxon>Euteleostomi</taxon>
        <taxon>Actinopterygii</taxon>
        <taxon>Neopterygii</taxon>
        <taxon>Teleostei</taxon>
        <taxon>Neoteleostei</taxon>
        <taxon>Acanthomorphata</taxon>
        <taxon>Anabantaria</taxon>
        <taxon>Anabantiformes</taxon>
        <taxon>Channoidei</taxon>
        <taxon>Channidae</taxon>
        <taxon>Channa</taxon>
    </lineage>
</organism>
<feature type="region of interest" description="Disordered" evidence="1">
    <location>
        <begin position="26"/>
        <end position="85"/>
    </location>
</feature>
<dbReference type="AlphaFoldDB" id="A0AA88IQL0"/>
<evidence type="ECO:0000256" key="2">
    <source>
        <dbReference type="SAM" id="SignalP"/>
    </source>
</evidence>
<evidence type="ECO:0000256" key="1">
    <source>
        <dbReference type="SAM" id="MobiDB-lite"/>
    </source>
</evidence>
<feature type="chain" id="PRO_5041739126" evidence="2">
    <location>
        <begin position="17"/>
        <end position="312"/>
    </location>
</feature>
<reference evidence="3" key="1">
    <citation type="submission" date="2023-07" db="EMBL/GenBank/DDBJ databases">
        <title>Chromosome-level Genome Assembly of Striped Snakehead (Channa striata).</title>
        <authorList>
            <person name="Liu H."/>
        </authorList>
    </citation>
    <scope>NUCLEOTIDE SEQUENCE</scope>
    <source>
        <strain evidence="3">Gz</strain>
        <tissue evidence="3">Muscle</tissue>
    </source>
</reference>
<comment type="caution">
    <text evidence="3">The sequence shown here is derived from an EMBL/GenBank/DDBJ whole genome shotgun (WGS) entry which is preliminary data.</text>
</comment>
<sequence>MLIIILLVSFTFKVATKPVRPDVLPPALSQGGATEAPQAQPVEATNQKPQTLTPLSPSVDQAQRDALQQPGAQGGPQLLPSPQQYMWAPLGGSPMMIPLQPGFHEALAPPQQPLVFSPYGYFPVLFSPYGNQQFSPYSFPTLREAPIPQTPSNQSPNSPLSPAETPAAAAAPLGDAPQPIPQNAQIVYMLQQPMSSPLGSSSEELETPVKMGHLDFYMPNVLTNLPVGAVQPVNPAAGLANPEQQGTAPNGGSPSAGVPQTQGLASSGPQANTNRVLAGLEKAAQATTTVQTPVQPKLQPRSGNLAQGCSHQ</sequence>
<protein>
    <submittedName>
        <fullName evidence="3">Uncharacterized protein</fullName>
    </submittedName>
</protein>
<feature type="compositionally biased region" description="Polar residues" evidence="1">
    <location>
        <begin position="301"/>
        <end position="312"/>
    </location>
</feature>
<feature type="compositionally biased region" description="Polar residues" evidence="1">
    <location>
        <begin position="43"/>
        <end position="61"/>
    </location>
</feature>
<keyword evidence="4" id="KW-1185">Reference proteome</keyword>
<feature type="region of interest" description="Disordered" evidence="1">
    <location>
        <begin position="236"/>
        <end position="312"/>
    </location>
</feature>
<name>A0AA88IQL0_CHASR</name>
<accession>A0AA88IQL0</accession>
<evidence type="ECO:0000313" key="4">
    <source>
        <dbReference type="Proteomes" id="UP001187415"/>
    </source>
</evidence>